<dbReference type="PANTHER" id="PTHR12729:SF1">
    <property type="entry name" value="TRNAHIS GUANYLYLTRANSFERASE CATALYTIC DOMAIN-CONTAINING PROTEIN"/>
    <property type="match status" value="1"/>
</dbReference>
<evidence type="ECO:0000313" key="3">
    <source>
        <dbReference type="Proteomes" id="UP001056685"/>
    </source>
</evidence>
<keyword evidence="2" id="KW-0548">Nucleotidyltransferase</keyword>
<dbReference type="Pfam" id="PF04446">
    <property type="entry name" value="Thg1"/>
    <property type="match status" value="1"/>
</dbReference>
<dbReference type="GO" id="GO:0000287">
    <property type="term" value="F:magnesium ion binding"/>
    <property type="evidence" value="ECO:0007669"/>
    <property type="project" value="InterPro"/>
</dbReference>
<sequence length="275" mass="31276">MTTKDELGDRMKDYERRETARRFFPSLPVYARIDGRGFSKFTKGMERPFDPRMTEAMIVVAEYLVDKTHAKIGYVQSDEISLVWEAPDYESDIFFSGKIVKMTSVLASMAAARMAHAIRYWEPFNDRLPAFDARVCQLPHPWEAANMFLWRNLDCQKNAASMACRAQYSPSQMHGKGRQAMVDMIAEKGVVFADYPEAFRLGTFVRKETVERPLTPAEAARIPAAMRPARLEDTSVVRSSMTRLSVPPLQRVVNRTEFIMAGAEPIERDYGDAPG</sequence>
<dbReference type="Gene3D" id="3.30.70.3000">
    <property type="match status" value="1"/>
</dbReference>
<dbReference type="InterPro" id="IPR007537">
    <property type="entry name" value="tRNAHis_GuaTrfase_Thg1"/>
</dbReference>
<protein>
    <submittedName>
        <fullName evidence="2">tRNA-His guanylyltransferase</fullName>
    </submittedName>
</protein>
<gene>
    <name evidence="2" type="ORF">KABACHOK_01750</name>
</gene>
<keyword evidence="2" id="KW-0808">Transferase</keyword>
<evidence type="ECO:0000259" key="1">
    <source>
        <dbReference type="Pfam" id="PF04446"/>
    </source>
</evidence>
<dbReference type="InterPro" id="IPR024956">
    <property type="entry name" value="tRNAHis_GuaTrfase_cat"/>
</dbReference>
<dbReference type="PANTHER" id="PTHR12729">
    <property type="entry name" value="TRNA(HIS) GUANYLYLTRANSFERASE-RELATED"/>
    <property type="match status" value="1"/>
</dbReference>
<evidence type="ECO:0000313" key="2">
    <source>
        <dbReference type="EMBL" id="USN14011.1"/>
    </source>
</evidence>
<dbReference type="EMBL" id="ON529852">
    <property type="protein sequence ID" value="USN14011.1"/>
    <property type="molecule type" value="Genomic_DNA"/>
</dbReference>
<organism evidence="2 3">
    <name type="scientific">Brevundimonas phage vB_BpoS-Kabachok</name>
    <dbReference type="NCBI Taxonomy" id="2948600"/>
    <lineage>
        <taxon>Viruses</taxon>
        <taxon>Duplodnaviria</taxon>
        <taxon>Heunggongvirae</taxon>
        <taxon>Uroviricota</taxon>
        <taxon>Caudoviricetes</taxon>
        <taxon>Jeanschmidtviridae</taxon>
        <taxon>Marchewkavirus</taxon>
        <taxon>Marchewkavirus kabachok</taxon>
    </lineage>
</organism>
<keyword evidence="3" id="KW-1185">Reference proteome</keyword>
<reference evidence="2" key="1">
    <citation type="submission" date="2022-05" db="EMBL/GenBank/DDBJ databases">
        <authorList>
            <person name="Friedrich I."/>
            <person name="Poehlein A."/>
            <person name="Schneider D."/>
            <person name="Hertel R."/>
            <person name="Daniel R."/>
        </authorList>
    </citation>
    <scope>NUCLEOTIDE SEQUENCE</scope>
</reference>
<dbReference type="Proteomes" id="UP001056685">
    <property type="component" value="Segment"/>
</dbReference>
<dbReference type="GO" id="GO:0006400">
    <property type="term" value="P:tRNA modification"/>
    <property type="evidence" value="ECO:0007669"/>
    <property type="project" value="InterPro"/>
</dbReference>
<name>A0A9E7MNN8_9CAUD</name>
<dbReference type="GO" id="GO:0008193">
    <property type="term" value="F:tRNA guanylyltransferase activity"/>
    <property type="evidence" value="ECO:0007669"/>
    <property type="project" value="InterPro"/>
</dbReference>
<proteinExistence type="predicted"/>
<accession>A0A9E7MNN8</accession>
<dbReference type="InterPro" id="IPR038469">
    <property type="entry name" value="tRNAHis_GuaTrfase_Thg1_sf"/>
</dbReference>
<feature type="domain" description="tRNAHis guanylyltransferase catalytic" evidence="1">
    <location>
        <begin position="9"/>
        <end position="139"/>
    </location>
</feature>